<evidence type="ECO:0000259" key="6">
    <source>
        <dbReference type="Pfam" id="PF08281"/>
    </source>
</evidence>
<keyword evidence="2" id="KW-0805">Transcription regulation</keyword>
<keyword evidence="3" id="KW-0731">Sigma factor</keyword>
<dbReference type="NCBIfam" id="TIGR02937">
    <property type="entry name" value="sigma70-ECF"/>
    <property type="match status" value="1"/>
</dbReference>
<dbReference type="InterPro" id="IPR036388">
    <property type="entry name" value="WH-like_DNA-bd_sf"/>
</dbReference>
<dbReference type="SUPFAM" id="SSF88946">
    <property type="entry name" value="Sigma2 domain of RNA polymerase sigma factors"/>
    <property type="match status" value="1"/>
</dbReference>
<evidence type="ECO:0000256" key="1">
    <source>
        <dbReference type="ARBA" id="ARBA00010641"/>
    </source>
</evidence>
<evidence type="ECO:0000259" key="5">
    <source>
        <dbReference type="Pfam" id="PF04542"/>
    </source>
</evidence>
<dbReference type="PANTHER" id="PTHR43133">
    <property type="entry name" value="RNA POLYMERASE ECF-TYPE SIGMA FACTO"/>
    <property type="match status" value="1"/>
</dbReference>
<dbReference type="PANTHER" id="PTHR43133:SF25">
    <property type="entry name" value="RNA POLYMERASE SIGMA FACTOR RFAY-RELATED"/>
    <property type="match status" value="1"/>
</dbReference>
<organism evidence="7 8">
    <name type="scientific">Myxococcus landrumensis</name>
    <dbReference type="NCBI Taxonomy" id="2813577"/>
    <lineage>
        <taxon>Bacteria</taxon>
        <taxon>Pseudomonadati</taxon>
        <taxon>Myxococcota</taxon>
        <taxon>Myxococcia</taxon>
        <taxon>Myxococcales</taxon>
        <taxon>Cystobacterineae</taxon>
        <taxon>Myxococcaceae</taxon>
        <taxon>Myxococcus</taxon>
    </lineage>
</organism>
<dbReference type="InterPro" id="IPR007627">
    <property type="entry name" value="RNA_pol_sigma70_r2"/>
</dbReference>
<dbReference type="SUPFAM" id="SSF88659">
    <property type="entry name" value="Sigma3 and sigma4 domains of RNA polymerase sigma factors"/>
    <property type="match status" value="1"/>
</dbReference>
<proteinExistence type="inferred from homology"/>
<dbReference type="Proteomes" id="UP000663090">
    <property type="component" value="Chromosome"/>
</dbReference>
<evidence type="ECO:0000256" key="2">
    <source>
        <dbReference type="ARBA" id="ARBA00023015"/>
    </source>
</evidence>
<dbReference type="Gene3D" id="1.10.1740.10">
    <property type="match status" value="1"/>
</dbReference>
<gene>
    <name evidence="7" type="ORF">JY572_23115</name>
</gene>
<dbReference type="InterPro" id="IPR039425">
    <property type="entry name" value="RNA_pol_sigma-70-like"/>
</dbReference>
<accession>A0ABX7N0P9</accession>
<name>A0ABX7N0P9_9BACT</name>
<feature type="domain" description="RNA polymerase sigma-70 region 2" evidence="5">
    <location>
        <begin position="14"/>
        <end position="78"/>
    </location>
</feature>
<keyword evidence="4" id="KW-0804">Transcription</keyword>
<dbReference type="InterPro" id="IPR014284">
    <property type="entry name" value="RNA_pol_sigma-70_dom"/>
</dbReference>
<sequence length="191" mass="21426">MEQSEQERFEAAMEPLLPRLHRFCLALCRGRQEAEDLFQDSLVRAYLSGDAREPGSRLGWLCGIARNQFLENRRSLARRRSLLESVLEGASSVLGSLFMGGVEQPDPEARLCRSEEAELLLVCLHALPEKFRLVVLLCDVEDLPYEEVSRVLELPVGTVKSRHSRGRARLGELFLSAVDRQAPVLGEGGRP</sequence>
<reference evidence="7 8" key="1">
    <citation type="submission" date="2021-02" db="EMBL/GenBank/DDBJ databases">
        <title>De Novo genome assembly of isolated myxobacteria.</title>
        <authorList>
            <person name="Stevens D.C."/>
        </authorList>
    </citation>
    <scope>NUCLEOTIDE SEQUENCE [LARGE SCALE GENOMIC DNA]</scope>
    <source>
        <strain evidence="7 8">SCHIC003</strain>
    </source>
</reference>
<evidence type="ECO:0000313" key="7">
    <source>
        <dbReference type="EMBL" id="QSQ11302.1"/>
    </source>
</evidence>
<evidence type="ECO:0000256" key="3">
    <source>
        <dbReference type="ARBA" id="ARBA00023082"/>
    </source>
</evidence>
<dbReference type="Gene3D" id="1.10.10.10">
    <property type="entry name" value="Winged helix-like DNA-binding domain superfamily/Winged helix DNA-binding domain"/>
    <property type="match status" value="1"/>
</dbReference>
<dbReference type="InterPro" id="IPR013325">
    <property type="entry name" value="RNA_pol_sigma_r2"/>
</dbReference>
<dbReference type="InterPro" id="IPR013249">
    <property type="entry name" value="RNA_pol_sigma70_r4_t2"/>
</dbReference>
<dbReference type="CDD" id="cd06171">
    <property type="entry name" value="Sigma70_r4"/>
    <property type="match status" value="1"/>
</dbReference>
<comment type="similarity">
    <text evidence="1">Belongs to the sigma-70 factor family. ECF subfamily.</text>
</comment>
<dbReference type="EMBL" id="CP071091">
    <property type="protein sequence ID" value="QSQ11302.1"/>
    <property type="molecule type" value="Genomic_DNA"/>
</dbReference>
<evidence type="ECO:0000256" key="4">
    <source>
        <dbReference type="ARBA" id="ARBA00023163"/>
    </source>
</evidence>
<feature type="domain" description="RNA polymerase sigma factor 70 region 4 type 2" evidence="6">
    <location>
        <begin position="118"/>
        <end position="170"/>
    </location>
</feature>
<dbReference type="RefSeq" id="WP_206713058.1">
    <property type="nucleotide sequence ID" value="NZ_CP071091.1"/>
</dbReference>
<protein>
    <submittedName>
        <fullName evidence="7">RNA polymerase sigma factor</fullName>
    </submittedName>
</protein>
<keyword evidence="8" id="KW-1185">Reference proteome</keyword>
<evidence type="ECO:0000313" key="8">
    <source>
        <dbReference type="Proteomes" id="UP000663090"/>
    </source>
</evidence>
<dbReference type="Pfam" id="PF08281">
    <property type="entry name" value="Sigma70_r4_2"/>
    <property type="match status" value="1"/>
</dbReference>
<dbReference type="InterPro" id="IPR013324">
    <property type="entry name" value="RNA_pol_sigma_r3/r4-like"/>
</dbReference>
<dbReference type="Pfam" id="PF04542">
    <property type="entry name" value="Sigma70_r2"/>
    <property type="match status" value="1"/>
</dbReference>